<comment type="caution">
    <text evidence="5">The sequence shown here is derived from an EMBL/GenBank/DDBJ whole genome shotgun (WGS) entry which is preliminary data.</text>
</comment>
<keyword evidence="3" id="KW-0694">RNA-binding</keyword>
<dbReference type="GO" id="GO:0006357">
    <property type="term" value="P:regulation of transcription by RNA polymerase II"/>
    <property type="evidence" value="ECO:0007669"/>
    <property type="project" value="TreeGrafter"/>
</dbReference>
<feature type="domain" description="RRM" evidence="4">
    <location>
        <begin position="3"/>
        <end position="80"/>
    </location>
</feature>
<dbReference type="GO" id="GO:0050684">
    <property type="term" value="P:regulation of mRNA processing"/>
    <property type="evidence" value="ECO:0007669"/>
    <property type="project" value="TreeGrafter"/>
</dbReference>
<dbReference type="Gene3D" id="3.30.70.330">
    <property type="match status" value="1"/>
</dbReference>
<evidence type="ECO:0000313" key="6">
    <source>
        <dbReference type="Proteomes" id="UP000784294"/>
    </source>
</evidence>
<dbReference type="GO" id="GO:0043565">
    <property type="term" value="F:sequence-specific DNA binding"/>
    <property type="evidence" value="ECO:0007669"/>
    <property type="project" value="TreeGrafter"/>
</dbReference>
<organism evidence="5 6">
    <name type="scientific">Protopolystoma xenopodis</name>
    <dbReference type="NCBI Taxonomy" id="117903"/>
    <lineage>
        <taxon>Eukaryota</taxon>
        <taxon>Metazoa</taxon>
        <taxon>Spiralia</taxon>
        <taxon>Lophotrochozoa</taxon>
        <taxon>Platyhelminthes</taxon>
        <taxon>Monogenea</taxon>
        <taxon>Polyopisthocotylea</taxon>
        <taxon>Polystomatidea</taxon>
        <taxon>Polystomatidae</taxon>
        <taxon>Protopolystoma</taxon>
    </lineage>
</organism>
<protein>
    <recommendedName>
        <fullName evidence="4">RRM domain-containing protein</fullName>
    </recommendedName>
</protein>
<dbReference type="OrthoDB" id="79941at2759"/>
<dbReference type="SMART" id="SM00360">
    <property type="entry name" value="RRM"/>
    <property type="match status" value="1"/>
</dbReference>
<reference evidence="5" key="1">
    <citation type="submission" date="2018-11" db="EMBL/GenBank/DDBJ databases">
        <authorList>
            <consortium name="Pathogen Informatics"/>
        </authorList>
    </citation>
    <scope>NUCLEOTIDE SEQUENCE</scope>
</reference>
<keyword evidence="2" id="KW-0539">Nucleus</keyword>
<dbReference type="InterPro" id="IPR035979">
    <property type="entry name" value="RBD_domain_sf"/>
</dbReference>
<evidence type="ECO:0000256" key="2">
    <source>
        <dbReference type="ARBA" id="ARBA00023242"/>
    </source>
</evidence>
<evidence type="ECO:0000256" key="1">
    <source>
        <dbReference type="ARBA" id="ARBA00004123"/>
    </source>
</evidence>
<evidence type="ECO:0000256" key="3">
    <source>
        <dbReference type="PROSITE-ProRule" id="PRU00176"/>
    </source>
</evidence>
<dbReference type="PANTHER" id="PTHR15683:SF8">
    <property type="entry name" value="SCAFFOLD ATTACHMENT FACTOR B, ISOFORM B"/>
    <property type="match status" value="1"/>
</dbReference>
<name>A0A448WAH3_9PLAT</name>
<evidence type="ECO:0000259" key="4">
    <source>
        <dbReference type="PROSITE" id="PS50102"/>
    </source>
</evidence>
<dbReference type="PANTHER" id="PTHR15683">
    <property type="entry name" value="SCAFFOLD ATTACHMENT FACTOR B-RELATED"/>
    <property type="match status" value="1"/>
</dbReference>
<dbReference type="InterPro" id="IPR012677">
    <property type="entry name" value="Nucleotide-bd_a/b_plait_sf"/>
</dbReference>
<sequence>EFKNLWISNIPKTTKAVDLKALFSKYGKVVTATVVMNTRTPRGCFGLLKMATIDDANCCIAKLNGAQFNGTELKVEATKKDLPARSSKKETKPLLASRSRRSFRPFSRVEQIRGGMLILACAV</sequence>
<dbReference type="InterPro" id="IPR051738">
    <property type="entry name" value="SAF_Modulators"/>
</dbReference>
<proteinExistence type="predicted"/>
<dbReference type="GO" id="GO:0003723">
    <property type="term" value="F:RNA binding"/>
    <property type="evidence" value="ECO:0007669"/>
    <property type="project" value="UniProtKB-UniRule"/>
</dbReference>
<keyword evidence="6" id="KW-1185">Reference proteome</keyword>
<dbReference type="InterPro" id="IPR000504">
    <property type="entry name" value="RRM_dom"/>
</dbReference>
<dbReference type="Proteomes" id="UP000784294">
    <property type="component" value="Unassembled WGS sequence"/>
</dbReference>
<evidence type="ECO:0000313" key="5">
    <source>
        <dbReference type="EMBL" id="VEL06885.1"/>
    </source>
</evidence>
<dbReference type="AlphaFoldDB" id="A0A448WAH3"/>
<dbReference type="PROSITE" id="PS50102">
    <property type="entry name" value="RRM"/>
    <property type="match status" value="1"/>
</dbReference>
<dbReference type="CDD" id="cd12417">
    <property type="entry name" value="RRM_SAFB_like"/>
    <property type="match status" value="1"/>
</dbReference>
<dbReference type="SUPFAM" id="SSF54928">
    <property type="entry name" value="RNA-binding domain, RBD"/>
    <property type="match status" value="1"/>
</dbReference>
<dbReference type="Pfam" id="PF00076">
    <property type="entry name" value="RRM_1"/>
    <property type="match status" value="1"/>
</dbReference>
<dbReference type="EMBL" id="CAAALY010000576">
    <property type="protein sequence ID" value="VEL06885.1"/>
    <property type="molecule type" value="Genomic_DNA"/>
</dbReference>
<comment type="subcellular location">
    <subcellularLocation>
        <location evidence="1">Nucleus</location>
    </subcellularLocation>
</comment>
<gene>
    <name evidence="5" type="ORF">PXEA_LOCUS325</name>
</gene>
<dbReference type="GO" id="GO:0005634">
    <property type="term" value="C:nucleus"/>
    <property type="evidence" value="ECO:0007669"/>
    <property type="project" value="UniProtKB-SubCell"/>
</dbReference>
<accession>A0A448WAH3</accession>
<feature type="non-terminal residue" evidence="5">
    <location>
        <position position="1"/>
    </location>
</feature>